<evidence type="ECO:0000256" key="7">
    <source>
        <dbReference type="SAM" id="Phobius"/>
    </source>
</evidence>
<feature type="transmembrane region" description="Helical" evidence="7">
    <location>
        <begin position="35"/>
        <end position="53"/>
    </location>
</feature>
<dbReference type="PANTHER" id="PTHR23513:SF6">
    <property type="entry name" value="MAJOR FACILITATOR SUPERFAMILY ASSOCIATED DOMAIN-CONTAINING PROTEIN"/>
    <property type="match status" value="1"/>
</dbReference>
<dbReference type="InParanoid" id="H1XP52"/>
<dbReference type="GO" id="GO:0022857">
    <property type="term" value="F:transmembrane transporter activity"/>
    <property type="evidence" value="ECO:0007669"/>
    <property type="project" value="InterPro"/>
</dbReference>
<evidence type="ECO:0000313" key="9">
    <source>
        <dbReference type="EMBL" id="APF18134.1"/>
    </source>
</evidence>
<dbReference type="SUPFAM" id="SSF103473">
    <property type="entry name" value="MFS general substrate transporter"/>
    <property type="match status" value="1"/>
</dbReference>
<feature type="transmembrane region" description="Helical" evidence="7">
    <location>
        <begin position="248"/>
        <end position="268"/>
    </location>
</feature>
<feature type="transmembrane region" description="Helical" evidence="7">
    <location>
        <begin position="399"/>
        <end position="420"/>
    </location>
</feature>
<dbReference type="InterPro" id="IPR020846">
    <property type="entry name" value="MFS_dom"/>
</dbReference>
<feature type="transmembrane region" description="Helical" evidence="7">
    <location>
        <begin position="92"/>
        <end position="113"/>
    </location>
</feature>
<dbReference type="PaxDb" id="880073-Calab_2557"/>
<organism evidence="10 11">
    <name type="scientific">Caldithrix abyssi DSM 13497</name>
    <dbReference type="NCBI Taxonomy" id="880073"/>
    <lineage>
        <taxon>Bacteria</taxon>
        <taxon>Pseudomonadati</taxon>
        <taxon>Calditrichota</taxon>
        <taxon>Calditrichia</taxon>
        <taxon>Calditrichales</taxon>
        <taxon>Calditrichaceae</taxon>
        <taxon>Caldithrix</taxon>
    </lineage>
</organism>
<dbReference type="OrthoDB" id="9775268at2"/>
<dbReference type="AlphaFoldDB" id="H1XP52"/>
<keyword evidence="6 7" id="KW-0472">Membrane</keyword>
<reference evidence="10 11" key="1">
    <citation type="submission" date="2011-09" db="EMBL/GenBank/DDBJ databases">
        <title>The permanent draft genome of Caldithrix abyssi DSM 13497.</title>
        <authorList>
            <consortium name="US DOE Joint Genome Institute (JGI-PGF)"/>
            <person name="Lucas S."/>
            <person name="Han J."/>
            <person name="Lapidus A."/>
            <person name="Bruce D."/>
            <person name="Goodwin L."/>
            <person name="Pitluck S."/>
            <person name="Peters L."/>
            <person name="Kyrpides N."/>
            <person name="Mavromatis K."/>
            <person name="Ivanova N."/>
            <person name="Mikhailova N."/>
            <person name="Chertkov O."/>
            <person name="Detter J.C."/>
            <person name="Tapia R."/>
            <person name="Han C."/>
            <person name="Land M."/>
            <person name="Hauser L."/>
            <person name="Markowitz V."/>
            <person name="Cheng J.-F."/>
            <person name="Hugenholtz P."/>
            <person name="Woyke T."/>
            <person name="Wu D."/>
            <person name="Spring S."/>
            <person name="Brambilla E."/>
            <person name="Klenk H.-P."/>
            <person name="Eisen J.A."/>
        </authorList>
    </citation>
    <scope>NUCLEOTIDE SEQUENCE [LARGE SCALE GENOMIC DNA]</scope>
    <source>
        <strain evidence="10 11">DSM 13497</strain>
    </source>
</reference>
<dbReference type="PROSITE" id="PS50850">
    <property type="entry name" value="MFS"/>
    <property type="match status" value="1"/>
</dbReference>
<feature type="transmembrane region" description="Helical" evidence="7">
    <location>
        <begin position="311"/>
        <end position="329"/>
    </location>
</feature>
<dbReference type="STRING" id="880073.Cabys_1385"/>
<dbReference type="Proteomes" id="UP000004671">
    <property type="component" value="Chromosome"/>
</dbReference>
<dbReference type="RefSeq" id="WP_006929430.1">
    <property type="nucleotide sequence ID" value="NZ_CM001402.1"/>
</dbReference>
<feature type="domain" description="Major facilitator superfamily (MFS) profile" evidence="8">
    <location>
        <begin position="26"/>
        <end position="426"/>
    </location>
</feature>
<dbReference type="KEGG" id="caby:Cabys_1385"/>
<evidence type="ECO:0000259" key="8">
    <source>
        <dbReference type="PROSITE" id="PS50850"/>
    </source>
</evidence>
<dbReference type="GO" id="GO:0005886">
    <property type="term" value="C:plasma membrane"/>
    <property type="evidence" value="ECO:0007669"/>
    <property type="project" value="UniProtKB-SubCell"/>
</dbReference>
<evidence type="ECO:0000313" key="10">
    <source>
        <dbReference type="EMBL" id="EHO42167.1"/>
    </source>
</evidence>
<comment type="subcellular location">
    <subcellularLocation>
        <location evidence="1">Cell membrane</location>
        <topology evidence="1">Multi-pass membrane protein</topology>
    </subcellularLocation>
</comment>
<sequence length="463" mass="51635">MKSQAAPITEAERGVNSEPQKFFNRNYLLLFQGQFVSRIGTQLFLFAMIIWVTETFNSTSLVGLLGMASGIPPVILGAFAGVFADRYSRKSIIVWSDVLNGITIILLSVLFYFFPENRSIIFIGLLVVSVTSATITSFFMPAIGAALPDIVPKDKIPAANSLGQFSRQISRLIGQGLGAQILAWLGAPLLTLLNGLTFIFSAFSESFIQIPQKIPEKAKTFKDQFRDFTRDIKEGFHYIWSRKGLRHLVFISIFISFFSAPVMILLPFFVRDYLGVSFQWFGYMLIIFGLGTTIGYAVVGIFKLKGSTRKNLVIIFTVFEALSTVMLAFCHNQYQAMAVMFLQGFFSGFVMVNITSLVQMTTPSEIRGRVFGVVTTITGSIAPLGMGLGGVIADLLDQNIPLLFVILGSIIILLVVLISLSPHYQRFLSYRSKWEEEEEMKTSGVFYKIRYLQPGELGIDEEK</sequence>
<evidence type="ECO:0000256" key="3">
    <source>
        <dbReference type="ARBA" id="ARBA00022475"/>
    </source>
</evidence>
<feature type="transmembrane region" description="Helical" evidence="7">
    <location>
        <begin position="120"/>
        <end position="143"/>
    </location>
</feature>
<gene>
    <name evidence="9" type="ORF">Cabys_1385</name>
    <name evidence="10" type="ORF">Calab_2557</name>
</gene>
<dbReference type="InterPro" id="IPR036259">
    <property type="entry name" value="MFS_trans_sf"/>
</dbReference>
<evidence type="ECO:0000256" key="1">
    <source>
        <dbReference type="ARBA" id="ARBA00004651"/>
    </source>
</evidence>
<evidence type="ECO:0000313" key="11">
    <source>
        <dbReference type="Proteomes" id="UP000004671"/>
    </source>
</evidence>
<dbReference type="HOGENOM" id="CLU_034180_16_4_0"/>
<evidence type="ECO:0000256" key="2">
    <source>
        <dbReference type="ARBA" id="ARBA00022448"/>
    </source>
</evidence>
<evidence type="ECO:0000256" key="5">
    <source>
        <dbReference type="ARBA" id="ARBA00022989"/>
    </source>
</evidence>
<reference evidence="9 12" key="2">
    <citation type="submission" date="2016-11" db="EMBL/GenBank/DDBJ databases">
        <title>Genomic analysis of Caldithrix abyssi and proposal of a novel bacterial phylum Caldithrichaeota.</title>
        <authorList>
            <person name="Kublanov I."/>
            <person name="Sigalova O."/>
            <person name="Gavrilov S."/>
            <person name="Lebedinsky A."/>
            <person name="Ivanova N."/>
            <person name="Daum C."/>
            <person name="Reddy T."/>
            <person name="Klenk H.P."/>
            <person name="Goker M."/>
            <person name="Reva O."/>
            <person name="Miroshnichenko M."/>
            <person name="Kyprides N."/>
            <person name="Woyke T."/>
            <person name="Gelfand M."/>
        </authorList>
    </citation>
    <scope>NUCLEOTIDE SEQUENCE [LARGE SCALE GENOMIC DNA]</scope>
    <source>
        <strain evidence="9 12">LF13</strain>
    </source>
</reference>
<dbReference type="FunCoup" id="H1XP52">
    <property type="interactions" value="119"/>
</dbReference>
<evidence type="ECO:0000256" key="6">
    <source>
        <dbReference type="ARBA" id="ARBA00023136"/>
    </source>
</evidence>
<feature type="transmembrane region" description="Helical" evidence="7">
    <location>
        <begin position="280"/>
        <end position="299"/>
    </location>
</feature>
<dbReference type="Pfam" id="PF05977">
    <property type="entry name" value="MFS_3"/>
    <property type="match status" value="1"/>
</dbReference>
<keyword evidence="3" id="KW-1003">Cell membrane</keyword>
<dbReference type="Proteomes" id="UP000183868">
    <property type="component" value="Chromosome"/>
</dbReference>
<feature type="transmembrane region" description="Helical" evidence="7">
    <location>
        <begin position="60"/>
        <end position="80"/>
    </location>
</feature>
<dbReference type="InterPro" id="IPR022324">
    <property type="entry name" value="Bacilysin_exporter_BacE_put"/>
</dbReference>
<evidence type="ECO:0000256" key="4">
    <source>
        <dbReference type="ARBA" id="ARBA00022692"/>
    </source>
</evidence>
<dbReference type="EMBL" id="CM001402">
    <property type="protein sequence ID" value="EHO42167.1"/>
    <property type="molecule type" value="Genomic_DNA"/>
</dbReference>
<keyword evidence="2" id="KW-0813">Transport</keyword>
<dbReference type="EMBL" id="CP018099">
    <property type="protein sequence ID" value="APF18134.1"/>
    <property type="molecule type" value="Genomic_DNA"/>
</dbReference>
<dbReference type="PANTHER" id="PTHR23513">
    <property type="entry name" value="INTEGRAL MEMBRANE EFFLUX PROTEIN-RELATED"/>
    <property type="match status" value="1"/>
</dbReference>
<accession>H1XP52</accession>
<feature type="transmembrane region" description="Helical" evidence="7">
    <location>
        <begin position="335"/>
        <end position="358"/>
    </location>
</feature>
<keyword evidence="11" id="KW-1185">Reference proteome</keyword>
<dbReference type="PRINTS" id="PR01988">
    <property type="entry name" value="EXPORTERBACE"/>
</dbReference>
<feature type="transmembrane region" description="Helical" evidence="7">
    <location>
        <begin position="181"/>
        <end position="203"/>
    </location>
</feature>
<evidence type="ECO:0000313" key="12">
    <source>
        <dbReference type="Proteomes" id="UP000183868"/>
    </source>
</evidence>
<protein>
    <submittedName>
        <fullName evidence="10">Major facilitator superfamily MFS_1</fullName>
    </submittedName>
    <submittedName>
        <fullName evidence="9">Putative arabinose efflux permease, MFS family</fullName>
    </submittedName>
</protein>
<proteinExistence type="predicted"/>
<keyword evidence="5 7" id="KW-1133">Transmembrane helix</keyword>
<name>H1XP52_CALAY</name>
<feature type="transmembrane region" description="Helical" evidence="7">
    <location>
        <begin position="370"/>
        <end position="393"/>
    </location>
</feature>
<dbReference type="InterPro" id="IPR010290">
    <property type="entry name" value="TM_effector"/>
</dbReference>
<keyword evidence="4 7" id="KW-0812">Transmembrane</keyword>
<dbReference type="Gene3D" id="1.20.1250.20">
    <property type="entry name" value="MFS general substrate transporter like domains"/>
    <property type="match status" value="1"/>
</dbReference>
<dbReference type="CDD" id="cd06173">
    <property type="entry name" value="MFS_MefA_like"/>
    <property type="match status" value="1"/>
</dbReference>
<dbReference type="eggNOG" id="COG2814">
    <property type="taxonomic scope" value="Bacteria"/>
</dbReference>